<evidence type="ECO:0000313" key="2">
    <source>
        <dbReference type="Proteomes" id="UP000821845"/>
    </source>
</evidence>
<proteinExistence type="predicted"/>
<sequence>MLSGIYHTILSVRHLPAAGCRNRRSRSLLDHALEPRHWRTNGSYNFHHERYPDDLWAFHTNHKAAERVTYDAEEDYLLPPGKNISEFCNEPWDRDSRLVPRTPLPTTPRFVENGTDLQQRIVFCHLDTKYWRLVEPYLPSLLPTSYCTAVVVAGYAIRARDSTIVWKHPGGERYLDTLVSMRANGQLVGRAGPLPIYVTVGGEREDSLNFSVTFDSVFNRQNFAKNLRNFTSWQGIHFDWNYPGDKCSAGSSTLGTNFRKMAQALVTRSRSVIVSVPAILHRTRLYDFEDLASQVDYIIVKTHVVRSYGLVSCSGAQAFIADRFRDIRAEVNRTYWPKIAYSISVAPETFTAEVAQLGAPSSGPSRWDNYTLQPGRAHYAALCRQPVIRTPEHPECLMVERRVGLYNVHVATFSDPVALHNRLRKAYLDGMGMAPLMVYDVDLDDYMGLCGFGMSPLIRALATAAYP</sequence>
<gene>
    <name evidence="1" type="ORF">HPB50_026061</name>
</gene>
<keyword evidence="2" id="KW-1185">Reference proteome</keyword>
<reference evidence="1" key="1">
    <citation type="submission" date="2020-05" db="EMBL/GenBank/DDBJ databases">
        <title>Large-scale comparative analyses of tick genomes elucidate their genetic diversity and vector capacities.</title>
        <authorList>
            <person name="Jia N."/>
            <person name="Wang J."/>
            <person name="Shi W."/>
            <person name="Du L."/>
            <person name="Sun Y."/>
            <person name="Zhan W."/>
            <person name="Jiang J."/>
            <person name="Wang Q."/>
            <person name="Zhang B."/>
            <person name="Ji P."/>
            <person name="Sakyi L.B."/>
            <person name="Cui X."/>
            <person name="Yuan T."/>
            <person name="Jiang B."/>
            <person name="Yang W."/>
            <person name="Lam T.T.-Y."/>
            <person name="Chang Q."/>
            <person name="Ding S."/>
            <person name="Wang X."/>
            <person name="Zhu J."/>
            <person name="Ruan X."/>
            <person name="Zhao L."/>
            <person name="Wei J."/>
            <person name="Que T."/>
            <person name="Du C."/>
            <person name="Cheng J."/>
            <person name="Dai P."/>
            <person name="Han X."/>
            <person name="Huang E."/>
            <person name="Gao Y."/>
            <person name="Liu J."/>
            <person name="Shao H."/>
            <person name="Ye R."/>
            <person name="Li L."/>
            <person name="Wei W."/>
            <person name="Wang X."/>
            <person name="Wang C."/>
            <person name="Yang T."/>
            <person name="Huo Q."/>
            <person name="Li W."/>
            <person name="Guo W."/>
            <person name="Chen H."/>
            <person name="Zhou L."/>
            <person name="Ni X."/>
            <person name="Tian J."/>
            <person name="Zhou Y."/>
            <person name="Sheng Y."/>
            <person name="Liu T."/>
            <person name="Pan Y."/>
            <person name="Xia L."/>
            <person name="Li J."/>
            <person name="Zhao F."/>
            <person name="Cao W."/>
        </authorList>
    </citation>
    <scope>NUCLEOTIDE SEQUENCE</scope>
    <source>
        <strain evidence="1">Hyas-2018</strain>
    </source>
</reference>
<dbReference type="Proteomes" id="UP000821845">
    <property type="component" value="Chromosome 4"/>
</dbReference>
<comment type="caution">
    <text evidence="1">The sequence shown here is derived from an EMBL/GenBank/DDBJ whole genome shotgun (WGS) entry which is preliminary data.</text>
</comment>
<organism evidence="1 2">
    <name type="scientific">Hyalomma asiaticum</name>
    <name type="common">Tick</name>
    <dbReference type="NCBI Taxonomy" id="266040"/>
    <lineage>
        <taxon>Eukaryota</taxon>
        <taxon>Metazoa</taxon>
        <taxon>Ecdysozoa</taxon>
        <taxon>Arthropoda</taxon>
        <taxon>Chelicerata</taxon>
        <taxon>Arachnida</taxon>
        <taxon>Acari</taxon>
        <taxon>Parasitiformes</taxon>
        <taxon>Ixodida</taxon>
        <taxon>Ixodoidea</taxon>
        <taxon>Ixodidae</taxon>
        <taxon>Hyalomminae</taxon>
        <taxon>Hyalomma</taxon>
    </lineage>
</organism>
<evidence type="ECO:0000313" key="1">
    <source>
        <dbReference type="EMBL" id="KAH6934623.1"/>
    </source>
</evidence>
<name>A0ACB7SLH8_HYAAI</name>
<dbReference type="EMBL" id="CM023484">
    <property type="protein sequence ID" value="KAH6934623.1"/>
    <property type="molecule type" value="Genomic_DNA"/>
</dbReference>
<protein>
    <submittedName>
        <fullName evidence="1">Uncharacterized protein</fullName>
    </submittedName>
</protein>
<accession>A0ACB7SLH8</accession>